<dbReference type="GO" id="GO:0016020">
    <property type="term" value="C:membrane"/>
    <property type="evidence" value="ECO:0007669"/>
    <property type="project" value="UniProtKB-SubCell"/>
</dbReference>
<dbReference type="InterPro" id="IPR050638">
    <property type="entry name" value="AA-Vitamin_Transporters"/>
</dbReference>
<dbReference type="PANTHER" id="PTHR32322">
    <property type="entry name" value="INNER MEMBRANE TRANSPORTER"/>
    <property type="match status" value="1"/>
</dbReference>
<feature type="transmembrane region" description="Helical" evidence="6">
    <location>
        <begin position="286"/>
        <end position="305"/>
    </location>
</feature>
<evidence type="ECO:0000256" key="1">
    <source>
        <dbReference type="ARBA" id="ARBA00004141"/>
    </source>
</evidence>
<feature type="transmembrane region" description="Helical" evidence="6">
    <location>
        <begin position="311"/>
        <end position="328"/>
    </location>
</feature>
<keyword evidence="4 6" id="KW-1133">Transmembrane helix</keyword>
<evidence type="ECO:0000313" key="9">
    <source>
        <dbReference type="Proteomes" id="UP000581189"/>
    </source>
</evidence>
<feature type="transmembrane region" description="Helical" evidence="6">
    <location>
        <begin position="188"/>
        <end position="209"/>
    </location>
</feature>
<sequence>MASRTVAGRTSTSPSAAWSNCHRSTACARPASPEVPRAQLLAWLGLALASLFWAGNSLVARAFSGPIPPLSLAFWRWAVALAIVLPLVAPSLWRYRQALRTAGWRLWVAALLAITLYNCLLYTAALSTAAINLSLISTCLPLATFIGAGLLLGEWPARRAWGGLGLALLGLIWLIAQGNWQMLSSLSFAQGDLLILLATLDWALYSLLLRRWNRYFQIPPFTLLGALILLGLLMLAPLYAWELGQGARFEPNLENLAAIAYTALFASVLAYHLWNIGLRELGAARTAMSNFLMPVFTALLAWLLLGEGLQSFHWIGGALIFAGLLLAGRTQQA</sequence>
<evidence type="ECO:0000256" key="4">
    <source>
        <dbReference type="ARBA" id="ARBA00022989"/>
    </source>
</evidence>
<dbReference type="Pfam" id="PF00892">
    <property type="entry name" value="EamA"/>
    <property type="match status" value="2"/>
</dbReference>
<dbReference type="EMBL" id="JACJFN010000005">
    <property type="protein sequence ID" value="MBB1521352.1"/>
    <property type="molecule type" value="Genomic_DNA"/>
</dbReference>
<evidence type="ECO:0000256" key="2">
    <source>
        <dbReference type="ARBA" id="ARBA00007362"/>
    </source>
</evidence>
<comment type="caution">
    <text evidence="8">The sequence shown here is derived from an EMBL/GenBank/DDBJ whole genome shotgun (WGS) entry which is preliminary data.</text>
</comment>
<evidence type="ECO:0000259" key="7">
    <source>
        <dbReference type="Pfam" id="PF00892"/>
    </source>
</evidence>
<evidence type="ECO:0000256" key="6">
    <source>
        <dbReference type="SAM" id="Phobius"/>
    </source>
</evidence>
<feature type="transmembrane region" description="Helical" evidence="6">
    <location>
        <begin position="221"/>
        <end position="241"/>
    </location>
</feature>
<evidence type="ECO:0000256" key="3">
    <source>
        <dbReference type="ARBA" id="ARBA00022692"/>
    </source>
</evidence>
<dbReference type="PANTHER" id="PTHR32322:SF2">
    <property type="entry name" value="EAMA DOMAIN-CONTAINING PROTEIN"/>
    <property type="match status" value="1"/>
</dbReference>
<dbReference type="InterPro" id="IPR000620">
    <property type="entry name" value="EamA_dom"/>
</dbReference>
<feature type="transmembrane region" description="Helical" evidence="6">
    <location>
        <begin position="74"/>
        <end position="93"/>
    </location>
</feature>
<dbReference type="AlphaFoldDB" id="A0A7W4H6H1"/>
<keyword evidence="5 6" id="KW-0472">Membrane</keyword>
<dbReference type="Proteomes" id="UP000581189">
    <property type="component" value="Unassembled WGS sequence"/>
</dbReference>
<keyword evidence="3 6" id="KW-0812">Transmembrane</keyword>
<gene>
    <name evidence="8" type="ORF">H3H45_19090</name>
</gene>
<feature type="transmembrane region" description="Helical" evidence="6">
    <location>
        <begin position="256"/>
        <end position="274"/>
    </location>
</feature>
<feature type="transmembrane region" description="Helical" evidence="6">
    <location>
        <begin position="131"/>
        <end position="153"/>
    </location>
</feature>
<name>A0A7W4H6H1_9GAMM</name>
<feature type="domain" description="EamA" evidence="7">
    <location>
        <begin position="44"/>
        <end position="175"/>
    </location>
</feature>
<evidence type="ECO:0000313" key="8">
    <source>
        <dbReference type="EMBL" id="MBB1521352.1"/>
    </source>
</evidence>
<accession>A0A7W4H6H1</accession>
<reference evidence="8 9" key="1">
    <citation type="submission" date="2020-08" db="EMBL/GenBank/DDBJ databases">
        <authorList>
            <person name="Kim C.M."/>
        </authorList>
    </citation>
    <scope>NUCLEOTIDE SEQUENCE [LARGE SCALE GENOMIC DNA]</scope>
    <source>
        <strain evidence="8 9">SR9</strain>
    </source>
</reference>
<organism evidence="8 9">
    <name type="scientific">Aquipseudomonas guryensis</name>
    <dbReference type="NCBI Taxonomy" id="2759165"/>
    <lineage>
        <taxon>Bacteria</taxon>
        <taxon>Pseudomonadati</taxon>
        <taxon>Pseudomonadota</taxon>
        <taxon>Gammaproteobacteria</taxon>
        <taxon>Pseudomonadales</taxon>
        <taxon>Pseudomonadaceae</taxon>
        <taxon>Aquipseudomonas</taxon>
    </lineage>
</organism>
<keyword evidence="9" id="KW-1185">Reference proteome</keyword>
<feature type="transmembrane region" description="Helical" evidence="6">
    <location>
        <begin position="40"/>
        <end position="62"/>
    </location>
</feature>
<proteinExistence type="inferred from homology"/>
<protein>
    <submittedName>
        <fullName evidence="8">DMT family transporter</fullName>
    </submittedName>
</protein>
<feature type="domain" description="EamA" evidence="7">
    <location>
        <begin position="191"/>
        <end position="327"/>
    </location>
</feature>
<feature type="transmembrane region" description="Helical" evidence="6">
    <location>
        <begin position="160"/>
        <end position="176"/>
    </location>
</feature>
<comment type="similarity">
    <text evidence="2">Belongs to the EamA transporter family.</text>
</comment>
<comment type="subcellular location">
    <subcellularLocation>
        <location evidence="1">Membrane</location>
        <topology evidence="1">Multi-pass membrane protein</topology>
    </subcellularLocation>
</comment>
<evidence type="ECO:0000256" key="5">
    <source>
        <dbReference type="ARBA" id="ARBA00023136"/>
    </source>
</evidence>
<dbReference type="InterPro" id="IPR037185">
    <property type="entry name" value="EmrE-like"/>
</dbReference>
<feature type="transmembrane region" description="Helical" evidence="6">
    <location>
        <begin position="105"/>
        <end position="125"/>
    </location>
</feature>
<dbReference type="SUPFAM" id="SSF103481">
    <property type="entry name" value="Multidrug resistance efflux transporter EmrE"/>
    <property type="match status" value="2"/>
</dbReference>